<evidence type="ECO:0000256" key="1">
    <source>
        <dbReference type="SAM" id="MobiDB-lite"/>
    </source>
</evidence>
<protein>
    <submittedName>
        <fullName evidence="2">Uncharacterized protein</fullName>
    </submittedName>
</protein>
<dbReference type="KEGG" id="tvi:Thivi_4382"/>
<reference evidence="2 3" key="1">
    <citation type="submission" date="2012-06" db="EMBL/GenBank/DDBJ databases">
        <title>Complete sequence of Thiocystis violascens DSM 198.</title>
        <authorList>
            <consortium name="US DOE Joint Genome Institute"/>
            <person name="Lucas S."/>
            <person name="Han J."/>
            <person name="Lapidus A."/>
            <person name="Cheng J.-F."/>
            <person name="Goodwin L."/>
            <person name="Pitluck S."/>
            <person name="Peters L."/>
            <person name="Ovchinnikova G."/>
            <person name="Teshima H."/>
            <person name="Detter J.C."/>
            <person name="Han C."/>
            <person name="Tapia R."/>
            <person name="Land M."/>
            <person name="Hauser L."/>
            <person name="Kyrpides N."/>
            <person name="Ivanova N."/>
            <person name="Pagani I."/>
            <person name="Vogl K."/>
            <person name="Liu Z."/>
            <person name="Frigaard N.-U."/>
            <person name="Bryant D."/>
            <person name="Woyke T."/>
        </authorList>
    </citation>
    <scope>NUCLEOTIDE SEQUENCE [LARGE SCALE GENOMIC DNA]</scope>
    <source>
        <strain evidence="3">ATCC 17096 / DSM 198 / 6111</strain>
    </source>
</reference>
<dbReference type="Proteomes" id="UP000006062">
    <property type="component" value="Chromosome"/>
</dbReference>
<feature type="region of interest" description="Disordered" evidence="1">
    <location>
        <begin position="1"/>
        <end position="46"/>
    </location>
</feature>
<dbReference type="STRING" id="765911.Thivi_4382"/>
<dbReference type="HOGENOM" id="CLU_1199356_0_0_6"/>
<dbReference type="AlphaFoldDB" id="I3YGR8"/>
<gene>
    <name evidence="2" type="ordered locus">Thivi_4382</name>
</gene>
<name>I3YGR8_THIV6</name>
<sequence>MDLTALSRVFERHPAETEQPPAKSPEQPQDSAATAAPCHPTGSLPDWQEASEERAAILKHEAGASLEAATATAADWHPSPNETRDGWHGYTVANLQAAAGPDWSEIASDPAALDALAFLLLVRAQRLRGDCPTHYTAPALCEHCGPVWIWEGGPARMLACPWCEVTARKIDIPRPAFPCGRCREFEPSASSPAAGVGRCRIKARASERGGALWPGVERVCREWRPSEEDPS</sequence>
<accession>I3YGR8</accession>
<dbReference type="EMBL" id="CP003154">
    <property type="protein sequence ID" value="AFL76186.1"/>
    <property type="molecule type" value="Genomic_DNA"/>
</dbReference>
<keyword evidence="3" id="KW-1185">Reference proteome</keyword>
<organism evidence="2 3">
    <name type="scientific">Thiocystis violascens (strain ATCC 17096 / DSM 198 / 6111)</name>
    <name type="common">Chromatium violascens</name>
    <dbReference type="NCBI Taxonomy" id="765911"/>
    <lineage>
        <taxon>Bacteria</taxon>
        <taxon>Pseudomonadati</taxon>
        <taxon>Pseudomonadota</taxon>
        <taxon>Gammaproteobacteria</taxon>
        <taxon>Chromatiales</taxon>
        <taxon>Chromatiaceae</taxon>
        <taxon>Thiocystis</taxon>
    </lineage>
</organism>
<evidence type="ECO:0000313" key="3">
    <source>
        <dbReference type="Proteomes" id="UP000006062"/>
    </source>
</evidence>
<proteinExistence type="predicted"/>
<evidence type="ECO:0000313" key="2">
    <source>
        <dbReference type="EMBL" id="AFL76186.1"/>
    </source>
</evidence>